<dbReference type="EMBL" id="FOFG01000023">
    <property type="protein sequence ID" value="SER52700.1"/>
    <property type="molecule type" value="Genomic_DNA"/>
</dbReference>
<dbReference type="GO" id="GO:0050308">
    <property type="term" value="F:sugar-phosphatase activity"/>
    <property type="evidence" value="ECO:0007669"/>
    <property type="project" value="TreeGrafter"/>
</dbReference>
<dbReference type="InterPro" id="IPR023198">
    <property type="entry name" value="PGP-like_dom2"/>
</dbReference>
<proteinExistence type="predicted"/>
<protein>
    <submittedName>
        <fullName evidence="1">Sugar-phosphatase</fullName>
    </submittedName>
</protein>
<dbReference type="NCBIfam" id="TIGR01549">
    <property type="entry name" value="HAD-SF-IA-v1"/>
    <property type="match status" value="1"/>
</dbReference>
<dbReference type="PRINTS" id="PR00413">
    <property type="entry name" value="HADHALOGNASE"/>
</dbReference>
<dbReference type="SFLD" id="SFLDS00003">
    <property type="entry name" value="Haloacid_Dehalogenase"/>
    <property type="match status" value="1"/>
</dbReference>
<evidence type="ECO:0000313" key="2">
    <source>
        <dbReference type="Proteomes" id="UP000199647"/>
    </source>
</evidence>
<dbReference type="STRING" id="1855383.SAMN05216548_12323"/>
<dbReference type="NCBIfam" id="TIGR01509">
    <property type="entry name" value="HAD-SF-IA-v3"/>
    <property type="match status" value="1"/>
</dbReference>
<dbReference type="Gene3D" id="3.40.50.1000">
    <property type="entry name" value="HAD superfamily/HAD-like"/>
    <property type="match status" value="1"/>
</dbReference>
<evidence type="ECO:0000313" key="1">
    <source>
        <dbReference type="EMBL" id="SER52700.1"/>
    </source>
</evidence>
<sequence>MRLEPGNNLRAKALLFDMDGTLLISKAVIERVYRRWAALHGLDPEVLLAASHGCRTIDTVTRFCPPGVDAVSEAERLAREEREDVAGIVPIEGVVEFLRSLPRERWAVVTSADRGLADVRLQAAGIPLPDIIITAEDVSAGKPDPEGYAKAARLLGFEPAETIVFEDAPAGLLAGRNAGARTLALATTLRPDELAGEDWISDYRAIRAREEGGDLVVGIPG</sequence>
<accession>A0A1H9PX08</accession>
<gene>
    <name evidence="1" type="ORF">SAMN05216548_12323</name>
</gene>
<dbReference type="SUPFAM" id="SSF56784">
    <property type="entry name" value="HAD-like"/>
    <property type="match status" value="1"/>
</dbReference>
<dbReference type="InterPro" id="IPR023214">
    <property type="entry name" value="HAD_sf"/>
</dbReference>
<name>A0A1H9PX08_9HYPH</name>
<reference evidence="1 2" key="1">
    <citation type="submission" date="2016-10" db="EMBL/GenBank/DDBJ databases">
        <authorList>
            <person name="de Groot N.N."/>
        </authorList>
    </citation>
    <scope>NUCLEOTIDE SEQUENCE [LARGE SCALE GENOMIC DNA]</scope>
    <source>
        <strain evidence="1 2">A52C2</strain>
    </source>
</reference>
<dbReference type="PANTHER" id="PTHR43481:SF4">
    <property type="entry name" value="GLYCEROL-1-PHOSPHATE PHOSPHOHYDROLASE 1-RELATED"/>
    <property type="match status" value="1"/>
</dbReference>
<dbReference type="RefSeq" id="WP_092499656.1">
    <property type="nucleotide sequence ID" value="NZ_FOFG01000023.1"/>
</dbReference>
<organism evidence="1 2">
    <name type="scientific">Faunimonas pinastri</name>
    <dbReference type="NCBI Taxonomy" id="1855383"/>
    <lineage>
        <taxon>Bacteria</taxon>
        <taxon>Pseudomonadati</taxon>
        <taxon>Pseudomonadota</taxon>
        <taxon>Alphaproteobacteria</taxon>
        <taxon>Hyphomicrobiales</taxon>
        <taxon>Afifellaceae</taxon>
        <taxon>Faunimonas</taxon>
    </lineage>
</organism>
<dbReference type="PANTHER" id="PTHR43481">
    <property type="entry name" value="FRUCTOSE-1-PHOSPHATE PHOSPHATASE"/>
    <property type="match status" value="1"/>
</dbReference>
<dbReference type="InterPro" id="IPR051806">
    <property type="entry name" value="HAD-like_SPP"/>
</dbReference>
<dbReference type="Proteomes" id="UP000199647">
    <property type="component" value="Unassembled WGS sequence"/>
</dbReference>
<keyword evidence="2" id="KW-1185">Reference proteome</keyword>
<dbReference type="InterPro" id="IPR006439">
    <property type="entry name" value="HAD-SF_hydro_IA"/>
</dbReference>
<dbReference type="InterPro" id="IPR036412">
    <property type="entry name" value="HAD-like_sf"/>
</dbReference>
<dbReference type="Pfam" id="PF00702">
    <property type="entry name" value="Hydrolase"/>
    <property type="match status" value="1"/>
</dbReference>
<dbReference type="Gene3D" id="1.10.150.240">
    <property type="entry name" value="Putative phosphatase, domain 2"/>
    <property type="match status" value="1"/>
</dbReference>
<dbReference type="OrthoDB" id="9800058at2"/>
<dbReference type="SFLD" id="SFLDG01129">
    <property type="entry name" value="C1.5:_HAD__Beta-PGM__Phosphata"/>
    <property type="match status" value="1"/>
</dbReference>
<dbReference type="AlphaFoldDB" id="A0A1H9PX08"/>